<dbReference type="InterPro" id="IPR001296">
    <property type="entry name" value="Glyco_trans_1"/>
</dbReference>
<dbReference type="SUPFAM" id="SSF53756">
    <property type="entry name" value="UDP-Glycosyltransferase/glycogen phosphorylase"/>
    <property type="match status" value="1"/>
</dbReference>
<dbReference type="Pfam" id="PF00534">
    <property type="entry name" value="Glycos_transf_1"/>
    <property type="match status" value="1"/>
</dbReference>
<evidence type="ECO:0000313" key="4">
    <source>
        <dbReference type="Proteomes" id="UP000344274"/>
    </source>
</evidence>
<dbReference type="GO" id="GO:1901135">
    <property type="term" value="P:carbohydrate derivative metabolic process"/>
    <property type="evidence" value="ECO:0007669"/>
    <property type="project" value="UniProtKB-ARBA"/>
</dbReference>
<name>A0A5E6TJC4_PSEFL</name>
<keyword evidence="3" id="KW-0328">Glycosyltransferase</keyword>
<reference evidence="3 4" key="1">
    <citation type="submission" date="2019-09" db="EMBL/GenBank/DDBJ databases">
        <authorList>
            <person name="Chandra G."/>
            <person name="Truman W A."/>
        </authorList>
    </citation>
    <scope>NUCLEOTIDE SEQUENCE [LARGE SCALE GENOMIC DNA]</scope>
    <source>
        <strain evidence="3">PS673</strain>
    </source>
</reference>
<feature type="domain" description="Glycosyltransferase subfamily 4-like N-terminal" evidence="2">
    <location>
        <begin position="49"/>
        <end position="144"/>
    </location>
</feature>
<dbReference type="Pfam" id="PF13477">
    <property type="entry name" value="Glyco_trans_4_2"/>
    <property type="match status" value="1"/>
</dbReference>
<dbReference type="EC" id="2.4.1.250" evidence="3"/>
<dbReference type="PANTHER" id="PTHR12526:SF630">
    <property type="entry name" value="GLYCOSYLTRANSFERASE"/>
    <property type="match status" value="1"/>
</dbReference>
<gene>
    <name evidence="3" type="primary">mshA_1</name>
    <name evidence="3" type="ORF">PS673_02711</name>
</gene>
<dbReference type="InterPro" id="IPR028098">
    <property type="entry name" value="Glyco_trans_4-like_N"/>
</dbReference>
<organism evidence="3 4">
    <name type="scientific">Pseudomonas fluorescens</name>
    <dbReference type="NCBI Taxonomy" id="294"/>
    <lineage>
        <taxon>Bacteria</taxon>
        <taxon>Pseudomonadati</taxon>
        <taxon>Pseudomonadota</taxon>
        <taxon>Gammaproteobacteria</taxon>
        <taxon>Pseudomonadales</taxon>
        <taxon>Pseudomonadaceae</taxon>
        <taxon>Pseudomonas</taxon>
    </lineage>
</organism>
<dbReference type="EMBL" id="CABVHB010000018">
    <property type="protein sequence ID" value="VVM89575.1"/>
    <property type="molecule type" value="Genomic_DNA"/>
</dbReference>
<proteinExistence type="predicted"/>
<dbReference type="CDD" id="cd03808">
    <property type="entry name" value="GT4_CapM-like"/>
    <property type="match status" value="1"/>
</dbReference>
<evidence type="ECO:0000313" key="3">
    <source>
        <dbReference type="EMBL" id="VVM89575.1"/>
    </source>
</evidence>
<evidence type="ECO:0000259" key="2">
    <source>
        <dbReference type="Pfam" id="PF13477"/>
    </source>
</evidence>
<evidence type="ECO:0000259" key="1">
    <source>
        <dbReference type="Pfam" id="PF00534"/>
    </source>
</evidence>
<dbReference type="GO" id="GO:0102710">
    <property type="term" value="F:D-inositol-3-phosphate glycosyltransferase activity"/>
    <property type="evidence" value="ECO:0007669"/>
    <property type="project" value="UniProtKB-EC"/>
</dbReference>
<keyword evidence="3" id="KW-0808">Transferase</keyword>
<dbReference type="Gene3D" id="3.40.50.2000">
    <property type="entry name" value="Glycogen Phosphorylase B"/>
    <property type="match status" value="2"/>
</dbReference>
<sequence>MGAAIGLIVSTRGMDVAKVLRGGFIVQDKSLKIARVSTVPFFVLTQLKAQIDALAASGAAVTVIASHDEMSSQLAESTNYIPVNIERKINPVKDFLSLISLVKVFRNKKFNVVHSTTPKAGLLCAIAGFLSGTEVRLHTFTGQPWVTMGGAKKLILKFCDKIIGVLNTHCYADSVSQKNFLVSSGVIKAEKISVLGSGSLAGINLERFDSSRYSVEELADLRSGLGIPEGSKILLFVGRVTPDKGVRELLSAFREIVRADKSVFLILVGPFEADAENILASASTDDLSRNLKVVGYSNEPEKYMALADLLCLPSYREGFGTVVIEAAAMGTPTVGTDIYGLSDAIVNGETGILVPVRDPASLEQAIVSILSDARLLEAMGEAARVRAITEFSANTCSELLINEYKRFFN</sequence>
<feature type="domain" description="Glycosyl transferase family 1" evidence="1">
    <location>
        <begin position="222"/>
        <end position="384"/>
    </location>
</feature>
<dbReference type="PANTHER" id="PTHR12526">
    <property type="entry name" value="GLYCOSYLTRANSFERASE"/>
    <property type="match status" value="1"/>
</dbReference>
<dbReference type="Proteomes" id="UP000344274">
    <property type="component" value="Unassembled WGS sequence"/>
</dbReference>
<dbReference type="AlphaFoldDB" id="A0A5E6TJC4"/>
<accession>A0A5E6TJC4</accession>
<protein>
    <submittedName>
        <fullName evidence="3">D-inositol-3-phosphate glycosyltransferase</fullName>
        <ecNumber evidence="3">2.4.1.250</ecNumber>
    </submittedName>
</protein>